<accession>A0A4R3NVU0</accession>
<protein>
    <submittedName>
        <fullName evidence="1">Uncharacterized protein</fullName>
    </submittedName>
</protein>
<keyword evidence="2" id="KW-1185">Reference proteome</keyword>
<reference evidence="1 2" key="1">
    <citation type="submission" date="2019-03" db="EMBL/GenBank/DDBJ databases">
        <title>Freshwater and sediment microbial communities from various areas in North America, analyzing microbe dynamics in response to fracking.</title>
        <authorList>
            <person name="Lamendella R."/>
        </authorList>
    </citation>
    <scope>NUCLEOTIDE SEQUENCE [LARGE SCALE GENOMIC DNA]</scope>
    <source>
        <strain evidence="1 2">175.2</strain>
    </source>
</reference>
<evidence type="ECO:0000313" key="1">
    <source>
        <dbReference type="EMBL" id="TCT41833.1"/>
    </source>
</evidence>
<evidence type="ECO:0000313" key="2">
    <source>
        <dbReference type="Proteomes" id="UP000295097"/>
    </source>
</evidence>
<name>A0A4R3NVU0_9HYPH</name>
<proteinExistence type="predicted"/>
<comment type="caution">
    <text evidence="1">The sequence shown here is derived from an EMBL/GenBank/DDBJ whole genome shotgun (WGS) entry which is preliminary data.</text>
</comment>
<dbReference type="AlphaFoldDB" id="A0A4R3NVU0"/>
<dbReference type="Proteomes" id="UP000295097">
    <property type="component" value="Unassembled WGS sequence"/>
</dbReference>
<organism evidence="1 2">
    <name type="scientific">Martelella mediterranea</name>
    <dbReference type="NCBI Taxonomy" id="293089"/>
    <lineage>
        <taxon>Bacteria</taxon>
        <taxon>Pseudomonadati</taxon>
        <taxon>Pseudomonadota</taxon>
        <taxon>Alphaproteobacteria</taxon>
        <taxon>Hyphomicrobiales</taxon>
        <taxon>Aurantimonadaceae</taxon>
        <taxon>Martelella</taxon>
    </lineage>
</organism>
<dbReference type="EMBL" id="SMAR01000006">
    <property type="protein sequence ID" value="TCT41833.1"/>
    <property type="molecule type" value="Genomic_DNA"/>
</dbReference>
<sequence length="38" mass="4020">MRQLPSEYASGVAPIRQALDTGMSSGAIPGTNILQIFQ</sequence>
<gene>
    <name evidence="1" type="ORF">EDC90_100691</name>
</gene>